<dbReference type="EMBL" id="CP071382">
    <property type="protein sequence ID" value="QSV44663.1"/>
    <property type="molecule type" value="Genomic_DNA"/>
</dbReference>
<dbReference type="InterPro" id="IPR012902">
    <property type="entry name" value="N_methyl_site"/>
</dbReference>
<reference evidence="2 3" key="1">
    <citation type="submission" date="2021-03" db="EMBL/GenBank/DDBJ databases">
        <title>Geobacter metallireducens gen. nov. sp. nov., a microorganism capable of coupling the complete oxidation of organic compounds to the reduction of iron and other metals.</title>
        <authorList>
            <person name="Li Y."/>
        </authorList>
    </citation>
    <scope>NUCLEOTIDE SEQUENCE [LARGE SCALE GENOMIC DNA]</scope>
    <source>
        <strain evidence="2 3">Jerry-YX</strain>
    </source>
</reference>
<dbReference type="Proteomes" id="UP000663651">
    <property type="component" value="Chromosome"/>
</dbReference>
<dbReference type="InterPro" id="IPR032092">
    <property type="entry name" value="PilW"/>
</dbReference>
<evidence type="ECO:0000313" key="2">
    <source>
        <dbReference type="EMBL" id="QSV44663.1"/>
    </source>
</evidence>
<keyword evidence="1" id="KW-0472">Membrane</keyword>
<keyword evidence="3" id="KW-1185">Reference proteome</keyword>
<protein>
    <submittedName>
        <fullName evidence="2">PilW family protein</fullName>
    </submittedName>
</protein>
<sequence length="228" mass="24185">MSQSSLYTSRGFTLVELLVSMFVAALVIMAASTTFIVQNKLAAVQSATSDVQISGQMVVDLLERDIRMAGYGVDKSTGLVAQGNAPSSDATRSLGTDAVQVRYSTAMSSGITRGSRAYDYYISKDPANPGLMRQNLLAGGAAEPIASNVEDMQVSGIYADDGTAADLGSINPTRPVRVTLQVLLKSQARDLNYTAAPPTIGDNTTSRPADGYRRRVYSVTVSPRNFGL</sequence>
<evidence type="ECO:0000313" key="3">
    <source>
        <dbReference type="Proteomes" id="UP000663651"/>
    </source>
</evidence>
<dbReference type="Pfam" id="PF16074">
    <property type="entry name" value="PilW"/>
    <property type="match status" value="1"/>
</dbReference>
<dbReference type="PROSITE" id="PS00409">
    <property type="entry name" value="PROKAR_NTER_METHYL"/>
    <property type="match status" value="1"/>
</dbReference>
<evidence type="ECO:0000256" key="1">
    <source>
        <dbReference type="SAM" id="Phobius"/>
    </source>
</evidence>
<keyword evidence="1" id="KW-0812">Transmembrane</keyword>
<dbReference type="RefSeq" id="WP_207162477.1">
    <property type="nucleotide sequence ID" value="NZ_CP071382.1"/>
</dbReference>
<feature type="transmembrane region" description="Helical" evidence="1">
    <location>
        <begin position="12"/>
        <end position="37"/>
    </location>
</feature>
<organism evidence="2 3">
    <name type="scientific">Geobacter benzoatilyticus</name>
    <dbReference type="NCBI Taxonomy" id="2815309"/>
    <lineage>
        <taxon>Bacteria</taxon>
        <taxon>Pseudomonadati</taxon>
        <taxon>Thermodesulfobacteriota</taxon>
        <taxon>Desulfuromonadia</taxon>
        <taxon>Geobacterales</taxon>
        <taxon>Geobacteraceae</taxon>
        <taxon>Geobacter</taxon>
    </lineage>
</organism>
<name>A0ABX7Q0P4_9BACT</name>
<dbReference type="NCBIfam" id="TIGR02532">
    <property type="entry name" value="IV_pilin_GFxxxE"/>
    <property type="match status" value="1"/>
</dbReference>
<proteinExistence type="predicted"/>
<dbReference type="Pfam" id="PF07963">
    <property type="entry name" value="N_methyl"/>
    <property type="match status" value="1"/>
</dbReference>
<keyword evidence="1" id="KW-1133">Transmembrane helix</keyword>
<gene>
    <name evidence="2" type="ORF">JZM60_10835</name>
</gene>
<accession>A0ABX7Q0P4</accession>